<evidence type="ECO:0000259" key="1">
    <source>
        <dbReference type="Pfam" id="PF08242"/>
    </source>
</evidence>
<evidence type="ECO:0000313" key="2">
    <source>
        <dbReference type="EMBL" id="PLR28256.1"/>
    </source>
</evidence>
<sequence>MVYLRWRRFIEMASLDRPWLGDLMEKRKGEAFRAAPVERWDQEYRDGVYDRLHRSDQRHHHRLLAAMIADRWPSPRVLEIGAGEGVFFEALRNHRPARYVGVDFSEPAVATGQERLSAEIASGQVQMLLGDGRTFSTDETFDVVVFSECIEHLGQVEPLIDHYRSMLAPGGAVGLTMWLSLKPLRLWRTLKAMGQVHDEAVVNTPWGGGWLVATVGVTD</sequence>
<feature type="domain" description="Methyltransferase type 12" evidence="1">
    <location>
        <begin position="78"/>
        <end position="172"/>
    </location>
</feature>
<organism evidence="2 3">
    <name type="scientific">Caulobacter zeae</name>
    <dbReference type="NCBI Taxonomy" id="2055137"/>
    <lineage>
        <taxon>Bacteria</taxon>
        <taxon>Pseudomonadati</taxon>
        <taxon>Pseudomonadota</taxon>
        <taxon>Alphaproteobacteria</taxon>
        <taxon>Caulobacterales</taxon>
        <taxon>Caulobacteraceae</taxon>
        <taxon>Caulobacter</taxon>
    </lineage>
</organism>
<dbReference type="AlphaFoldDB" id="A0A2N5DQB9"/>
<dbReference type="Proteomes" id="UP000234479">
    <property type="component" value="Unassembled WGS sequence"/>
</dbReference>
<dbReference type="GO" id="GO:0032259">
    <property type="term" value="P:methylation"/>
    <property type="evidence" value="ECO:0007669"/>
    <property type="project" value="UniProtKB-KW"/>
</dbReference>
<dbReference type="RefSeq" id="WP_101716809.1">
    <property type="nucleotide sequence ID" value="NZ_PJRS01000010.1"/>
</dbReference>
<gene>
    <name evidence="2" type="ORF">SGCZBJ_04435</name>
</gene>
<dbReference type="GO" id="GO:0008168">
    <property type="term" value="F:methyltransferase activity"/>
    <property type="evidence" value="ECO:0007669"/>
    <property type="project" value="UniProtKB-KW"/>
</dbReference>
<dbReference type="CDD" id="cd02440">
    <property type="entry name" value="AdoMet_MTases"/>
    <property type="match status" value="1"/>
</dbReference>
<dbReference type="InterPro" id="IPR029063">
    <property type="entry name" value="SAM-dependent_MTases_sf"/>
</dbReference>
<dbReference type="PANTHER" id="PTHR43861:SF1">
    <property type="entry name" value="TRANS-ACONITATE 2-METHYLTRANSFERASE"/>
    <property type="match status" value="1"/>
</dbReference>
<comment type="caution">
    <text evidence="2">The sequence shown here is derived from an EMBL/GenBank/DDBJ whole genome shotgun (WGS) entry which is preliminary data.</text>
</comment>
<dbReference type="OrthoDB" id="9807911at2"/>
<reference evidence="2 3" key="1">
    <citation type="submission" date="2017-12" db="EMBL/GenBank/DDBJ databases">
        <title>The genome sequence of Caulobacter sp. 410.</title>
        <authorList>
            <person name="Gao J."/>
            <person name="Mao X."/>
            <person name="Sun J."/>
        </authorList>
    </citation>
    <scope>NUCLEOTIDE SEQUENCE [LARGE SCALE GENOMIC DNA]</scope>
    <source>
        <strain evidence="2 3">410</strain>
    </source>
</reference>
<name>A0A2N5DQB9_9CAUL</name>
<evidence type="ECO:0000313" key="3">
    <source>
        <dbReference type="Proteomes" id="UP000234479"/>
    </source>
</evidence>
<dbReference type="PANTHER" id="PTHR43861">
    <property type="entry name" value="TRANS-ACONITATE 2-METHYLTRANSFERASE-RELATED"/>
    <property type="match status" value="1"/>
</dbReference>
<keyword evidence="2" id="KW-0489">Methyltransferase</keyword>
<dbReference type="EMBL" id="PJRS01000010">
    <property type="protein sequence ID" value="PLR28256.1"/>
    <property type="molecule type" value="Genomic_DNA"/>
</dbReference>
<keyword evidence="3" id="KW-1185">Reference proteome</keyword>
<accession>A0A2N5DQB9</accession>
<dbReference type="SUPFAM" id="SSF53335">
    <property type="entry name" value="S-adenosyl-L-methionine-dependent methyltransferases"/>
    <property type="match status" value="1"/>
</dbReference>
<dbReference type="Pfam" id="PF08242">
    <property type="entry name" value="Methyltransf_12"/>
    <property type="match status" value="1"/>
</dbReference>
<dbReference type="Gene3D" id="3.40.50.150">
    <property type="entry name" value="Vaccinia Virus protein VP39"/>
    <property type="match status" value="1"/>
</dbReference>
<keyword evidence="2" id="KW-0808">Transferase</keyword>
<protein>
    <submittedName>
        <fullName evidence="2">Class I SAM-dependent methyltransferase</fullName>
    </submittedName>
</protein>
<proteinExistence type="predicted"/>
<dbReference type="InterPro" id="IPR013217">
    <property type="entry name" value="Methyltransf_12"/>
</dbReference>